<keyword evidence="2" id="KW-1185">Reference proteome</keyword>
<protein>
    <submittedName>
        <fullName evidence="1">Uncharacterized protein</fullName>
    </submittedName>
</protein>
<sequence>MYSVVSAGFFSTETTEMLSLFTAIPYTTIPTFAFLKNRYSLTTYSPSITKNTTYDFIINQLKIAVMDFLFSIGIRKMPKIPDKYNSCLLTSFELTDIQSKKGLLLKLHLNKKTWQFRH</sequence>
<dbReference type="RefSeq" id="WP_207297375.1">
    <property type="nucleotide sequence ID" value="NZ_CP071448.1"/>
</dbReference>
<dbReference type="Proteomes" id="UP000663440">
    <property type="component" value="Chromosome"/>
</dbReference>
<dbReference type="EMBL" id="CP071448">
    <property type="protein sequence ID" value="QSW90208.1"/>
    <property type="molecule type" value="Genomic_DNA"/>
</dbReference>
<evidence type="ECO:0000313" key="1">
    <source>
        <dbReference type="EMBL" id="QSW90208.1"/>
    </source>
</evidence>
<gene>
    <name evidence="1" type="ORF">J0383_05160</name>
</gene>
<evidence type="ECO:0000313" key="2">
    <source>
        <dbReference type="Proteomes" id="UP000663440"/>
    </source>
</evidence>
<reference evidence="1 2" key="1">
    <citation type="submission" date="2021-03" db="EMBL/GenBank/DDBJ databases">
        <title>Flavobacterium kribbensis sp. nov, an endophytic bacteria, isolated from soybean.</title>
        <authorList>
            <person name="Lee J."/>
            <person name="Seo J."/>
        </authorList>
    </citation>
    <scope>NUCLEOTIDE SEQUENCE [LARGE SCALE GENOMIC DNA]</scope>
    <source>
        <strain evidence="1 2">BB8</strain>
    </source>
</reference>
<proteinExistence type="predicted"/>
<name>A0ABX7QHU4_9FLAO</name>
<organism evidence="1 2">
    <name type="scientific">Flavobacterium endoglycinae</name>
    <dbReference type="NCBI Taxonomy" id="2816357"/>
    <lineage>
        <taxon>Bacteria</taxon>
        <taxon>Pseudomonadati</taxon>
        <taxon>Bacteroidota</taxon>
        <taxon>Flavobacteriia</taxon>
        <taxon>Flavobacteriales</taxon>
        <taxon>Flavobacteriaceae</taxon>
        <taxon>Flavobacterium</taxon>
    </lineage>
</organism>
<accession>A0ABX7QHU4</accession>